<evidence type="ECO:0000256" key="1">
    <source>
        <dbReference type="SAM" id="SignalP"/>
    </source>
</evidence>
<proteinExistence type="predicted"/>
<dbReference type="AlphaFoldDB" id="A0A0U1HRM9"/>
<dbReference type="Pfam" id="PF12582">
    <property type="entry name" value="DUF3757"/>
    <property type="match status" value="1"/>
</dbReference>
<feature type="chain" id="PRO_5006709339" evidence="1">
    <location>
        <begin position="20"/>
        <end position="151"/>
    </location>
</feature>
<organism evidence="2 3">
    <name type="scientific">Yersinia rohdei</name>
    <dbReference type="NCBI Taxonomy" id="29485"/>
    <lineage>
        <taxon>Bacteria</taxon>
        <taxon>Pseudomonadati</taxon>
        <taxon>Pseudomonadota</taxon>
        <taxon>Gammaproteobacteria</taxon>
        <taxon>Enterobacterales</taxon>
        <taxon>Yersiniaceae</taxon>
        <taxon>Yersinia</taxon>
    </lineage>
</organism>
<name>A0A0U1HRM9_YERRO</name>
<reference evidence="2 3" key="1">
    <citation type="submission" date="2015-03" db="EMBL/GenBank/DDBJ databases">
        <authorList>
            <person name="Murphy D."/>
        </authorList>
    </citation>
    <scope>NUCLEOTIDE SEQUENCE [LARGE SCALE GENOMIC DNA]</scope>
    <source>
        <strain evidence="2 3">68/02</strain>
    </source>
</reference>
<keyword evidence="1" id="KW-0732">Signal</keyword>
<feature type="signal peptide" evidence="1">
    <location>
        <begin position="1"/>
        <end position="19"/>
    </location>
</feature>
<protein>
    <submittedName>
        <fullName evidence="2">Protein of uncharacterized function (DUF3757)</fullName>
    </submittedName>
</protein>
<dbReference type="Proteomes" id="UP000042054">
    <property type="component" value="Unassembled WGS sequence"/>
</dbReference>
<dbReference type="InterPro" id="IPR022231">
    <property type="entry name" value="DUF3757"/>
</dbReference>
<evidence type="ECO:0000313" key="3">
    <source>
        <dbReference type="Proteomes" id="UP000042054"/>
    </source>
</evidence>
<sequence>MKYKSAFLLFFLAPIEVLAQHHCPAIESIKQNALIYTAVTVGGEEWSGALHGPIPENKTDITGFSEAFLIIDSDSDKGNAIDQGIFQKCTYNILAEGKKLDMYYGNKTWLASISGKPHWAYQQTPFLETYRCAGVAAEECKFDILAPNMAP</sequence>
<dbReference type="OrthoDB" id="6472045at2"/>
<dbReference type="RefSeq" id="WP_050534843.1">
    <property type="nucleotide sequence ID" value="NZ_CTKE01000006.1"/>
</dbReference>
<dbReference type="EMBL" id="CTKE01000006">
    <property type="protein sequence ID" value="CQI89359.1"/>
    <property type="molecule type" value="Genomic_DNA"/>
</dbReference>
<accession>A0A0U1HRM9</accession>
<gene>
    <name evidence="2" type="ORF">ERS008555_01554</name>
</gene>
<evidence type="ECO:0000313" key="2">
    <source>
        <dbReference type="EMBL" id="CQI89359.1"/>
    </source>
</evidence>